<evidence type="ECO:0000313" key="1">
    <source>
        <dbReference type="EMBL" id="CAH2210252.1"/>
    </source>
</evidence>
<dbReference type="Proteomes" id="UP000838756">
    <property type="component" value="Unassembled WGS sequence"/>
</dbReference>
<accession>A0A8S4QIC9</accession>
<proteinExistence type="predicted"/>
<dbReference type="EMBL" id="CAKXAJ010007037">
    <property type="protein sequence ID" value="CAH2210252.1"/>
    <property type="molecule type" value="Genomic_DNA"/>
</dbReference>
<protein>
    <submittedName>
        <fullName evidence="1">Jg19720 protein</fullName>
    </submittedName>
</protein>
<feature type="non-terminal residue" evidence="1">
    <location>
        <position position="1"/>
    </location>
</feature>
<reference evidence="1" key="1">
    <citation type="submission" date="2022-03" db="EMBL/GenBank/DDBJ databases">
        <authorList>
            <person name="Lindestad O."/>
        </authorList>
    </citation>
    <scope>NUCLEOTIDE SEQUENCE</scope>
</reference>
<sequence>EAHHGSLALLPGALRAGWSDTAENRISGFMYNERFQQASYGDKPRRWGLLILCFPGRDRY</sequence>
<keyword evidence="2" id="KW-1185">Reference proteome</keyword>
<organism evidence="1 2">
    <name type="scientific">Pararge aegeria aegeria</name>
    <dbReference type="NCBI Taxonomy" id="348720"/>
    <lineage>
        <taxon>Eukaryota</taxon>
        <taxon>Metazoa</taxon>
        <taxon>Ecdysozoa</taxon>
        <taxon>Arthropoda</taxon>
        <taxon>Hexapoda</taxon>
        <taxon>Insecta</taxon>
        <taxon>Pterygota</taxon>
        <taxon>Neoptera</taxon>
        <taxon>Endopterygota</taxon>
        <taxon>Lepidoptera</taxon>
        <taxon>Glossata</taxon>
        <taxon>Ditrysia</taxon>
        <taxon>Papilionoidea</taxon>
        <taxon>Nymphalidae</taxon>
        <taxon>Satyrinae</taxon>
        <taxon>Satyrini</taxon>
        <taxon>Parargina</taxon>
        <taxon>Pararge</taxon>
    </lineage>
</organism>
<gene>
    <name evidence="1" type="primary">jg19720</name>
    <name evidence="1" type="ORF">PAEG_LOCUS2163</name>
</gene>
<name>A0A8S4QIC9_9NEOP</name>
<evidence type="ECO:0000313" key="2">
    <source>
        <dbReference type="Proteomes" id="UP000838756"/>
    </source>
</evidence>
<comment type="caution">
    <text evidence="1">The sequence shown here is derived from an EMBL/GenBank/DDBJ whole genome shotgun (WGS) entry which is preliminary data.</text>
</comment>
<dbReference type="AlphaFoldDB" id="A0A8S4QIC9"/>